<dbReference type="SUPFAM" id="SSF52172">
    <property type="entry name" value="CheY-like"/>
    <property type="match status" value="1"/>
</dbReference>
<gene>
    <name evidence="8" type="ORF">ASJ30_14290</name>
</gene>
<evidence type="ECO:0000256" key="1">
    <source>
        <dbReference type="ARBA" id="ARBA00022553"/>
    </source>
</evidence>
<name>A0A1L3MJT0_9MICO</name>
<dbReference type="PRINTS" id="PR00038">
    <property type="entry name" value="HTHLUXR"/>
</dbReference>
<dbReference type="SMART" id="SM00421">
    <property type="entry name" value="HTH_LUXR"/>
    <property type="match status" value="1"/>
</dbReference>
<evidence type="ECO:0000256" key="4">
    <source>
        <dbReference type="ARBA" id="ARBA00023163"/>
    </source>
</evidence>
<keyword evidence="1 5" id="KW-0597">Phosphoprotein</keyword>
<sequence>MSEVLRVLLVDDQPIIRSGFAMMLSVEDDLEVVGEAADGREAIELARAQRPDVIVMDVQMPVMDGIAATREIVAEELGRVIILTTFDADSYLFDALRAGASGFLLKNAEAEQLVEALRAVGHGHALLAPEVTKRVIEQMSAPGAGGGAGATGTGAPTGGAHAELLAHLTDRELDVLRLIGAGRSNSEIAADLVIGAATVKTHVSSIFAKLQVRDRVGAVIIAHESGVVGGG</sequence>
<dbReference type="Gene3D" id="3.40.50.2300">
    <property type="match status" value="1"/>
</dbReference>
<dbReference type="InterPro" id="IPR016032">
    <property type="entry name" value="Sig_transdc_resp-reg_C-effctor"/>
</dbReference>
<evidence type="ECO:0000259" key="7">
    <source>
        <dbReference type="PROSITE" id="PS50110"/>
    </source>
</evidence>
<protein>
    <submittedName>
        <fullName evidence="8">LuxR family transcriptional regulator</fullName>
    </submittedName>
</protein>
<evidence type="ECO:0000313" key="9">
    <source>
        <dbReference type="Proteomes" id="UP000182938"/>
    </source>
</evidence>
<dbReference type="PANTHER" id="PTHR43214">
    <property type="entry name" value="TWO-COMPONENT RESPONSE REGULATOR"/>
    <property type="match status" value="1"/>
</dbReference>
<dbReference type="AlphaFoldDB" id="A0A1L3MJT0"/>
<evidence type="ECO:0000259" key="6">
    <source>
        <dbReference type="PROSITE" id="PS50043"/>
    </source>
</evidence>
<dbReference type="CDD" id="cd06170">
    <property type="entry name" value="LuxR_C_like"/>
    <property type="match status" value="1"/>
</dbReference>
<feature type="domain" description="Response regulatory" evidence="7">
    <location>
        <begin position="6"/>
        <end position="121"/>
    </location>
</feature>
<dbReference type="PROSITE" id="PS50043">
    <property type="entry name" value="HTH_LUXR_2"/>
    <property type="match status" value="1"/>
</dbReference>
<dbReference type="GO" id="GO:0003677">
    <property type="term" value="F:DNA binding"/>
    <property type="evidence" value="ECO:0007669"/>
    <property type="project" value="UniProtKB-KW"/>
</dbReference>
<organism evidence="8 9">
    <name type="scientific">Janibacter indicus</name>
    <dbReference type="NCBI Taxonomy" id="857417"/>
    <lineage>
        <taxon>Bacteria</taxon>
        <taxon>Bacillati</taxon>
        <taxon>Actinomycetota</taxon>
        <taxon>Actinomycetes</taxon>
        <taxon>Micrococcales</taxon>
        <taxon>Intrasporangiaceae</taxon>
        <taxon>Janibacter</taxon>
    </lineage>
</organism>
<dbReference type="Proteomes" id="UP000182938">
    <property type="component" value="Chromosome"/>
</dbReference>
<reference evidence="8 9" key="1">
    <citation type="submission" date="2015-11" db="EMBL/GenBank/DDBJ databases">
        <authorList>
            <person name="Zhang Y."/>
            <person name="Guo Z."/>
        </authorList>
    </citation>
    <scope>NUCLEOTIDE SEQUENCE [LARGE SCALE GENOMIC DNA]</scope>
    <source>
        <strain evidence="8 9">YFY001</strain>
    </source>
</reference>
<dbReference type="InterPro" id="IPR011006">
    <property type="entry name" value="CheY-like_superfamily"/>
</dbReference>
<dbReference type="InterPro" id="IPR000792">
    <property type="entry name" value="Tscrpt_reg_LuxR_C"/>
</dbReference>
<dbReference type="Pfam" id="PF00196">
    <property type="entry name" value="GerE"/>
    <property type="match status" value="1"/>
</dbReference>
<dbReference type="EMBL" id="CP013290">
    <property type="protein sequence ID" value="APH02556.1"/>
    <property type="molecule type" value="Genomic_DNA"/>
</dbReference>
<dbReference type="GO" id="GO:0000160">
    <property type="term" value="P:phosphorelay signal transduction system"/>
    <property type="evidence" value="ECO:0007669"/>
    <property type="project" value="InterPro"/>
</dbReference>
<evidence type="ECO:0000256" key="5">
    <source>
        <dbReference type="PROSITE-ProRule" id="PRU00169"/>
    </source>
</evidence>
<dbReference type="InterPro" id="IPR039420">
    <property type="entry name" value="WalR-like"/>
</dbReference>
<dbReference type="InterPro" id="IPR001789">
    <property type="entry name" value="Sig_transdc_resp-reg_receiver"/>
</dbReference>
<dbReference type="GO" id="GO:0006355">
    <property type="term" value="P:regulation of DNA-templated transcription"/>
    <property type="evidence" value="ECO:0007669"/>
    <property type="project" value="InterPro"/>
</dbReference>
<proteinExistence type="predicted"/>
<dbReference type="KEGG" id="jte:ASJ30_14290"/>
<keyword evidence="2" id="KW-0805">Transcription regulation</keyword>
<dbReference type="PROSITE" id="PS50110">
    <property type="entry name" value="RESPONSE_REGULATORY"/>
    <property type="match status" value="1"/>
</dbReference>
<feature type="modified residue" description="4-aspartylphosphate" evidence="5">
    <location>
        <position position="57"/>
    </location>
</feature>
<accession>A0A1L3MJT0</accession>
<dbReference type="RefSeq" id="WP_072625696.1">
    <property type="nucleotide sequence ID" value="NZ_CBDRLL010000001.1"/>
</dbReference>
<dbReference type="SMART" id="SM00448">
    <property type="entry name" value="REC"/>
    <property type="match status" value="1"/>
</dbReference>
<dbReference type="SUPFAM" id="SSF46894">
    <property type="entry name" value="C-terminal effector domain of the bipartite response regulators"/>
    <property type="match status" value="1"/>
</dbReference>
<keyword evidence="9" id="KW-1185">Reference proteome</keyword>
<feature type="domain" description="HTH luxR-type" evidence="6">
    <location>
        <begin position="161"/>
        <end position="226"/>
    </location>
</feature>
<evidence type="ECO:0000256" key="3">
    <source>
        <dbReference type="ARBA" id="ARBA00023125"/>
    </source>
</evidence>
<keyword evidence="3" id="KW-0238">DNA-binding</keyword>
<keyword evidence="4" id="KW-0804">Transcription</keyword>
<dbReference type="Pfam" id="PF00072">
    <property type="entry name" value="Response_reg"/>
    <property type="match status" value="1"/>
</dbReference>
<evidence type="ECO:0000256" key="2">
    <source>
        <dbReference type="ARBA" id="ARBA00023015"/>
    </source>
</evidence>
<dbReference type="CDD" id="cd17535">
    <property type="entry name" value="REC_NarL-like"/>
    <property type="match status" value="1"/>
</dbReference>
<dbReference type="PROSITE" id="PS00622">
    <property type="entry name" value="HTH_LUXR_1"/>
    <property type="match status" value="1"/>
</dbReference>
<dbReference type="InterPro" id="IPR058245">
    <property type="entry name" value="NreC/VraR/RcsB-like_REC"/>
</dbReference>
<dbReference type="PANTHER" id="PTHR43214:SF24">
    <property type="entry name" value="TRANSCRIPTIONAL REGULATORY PROTEIN NARL-RELATED"/>
    <property type="match status" value="1"/>
</dbReference>
<evidence type="ECO:0000313" key="8">
    <source>
        <dbReference type="EMBL" id="APH02556.1"/>
    </source>
</evidence>